<reference evidence="2" key="1">
    <citation type="journal article" date="2023" name="G3 (Bethesda)">
        <title>Whole genome assemblies of Zophobas morio and Tenebrio molitor.</title>
        <authorList>
            <person name="Kaur S."/>
            <person name="Stinson S.A."/>
            <person name="diCenzo G.C."/>
        </authorList>
    </citation>
    <scope>NUCLEOTIDE SEQUENCE</scope>
    <source>
        <strain evidence="2">QUZm001</strain>
    </source>
</reference>
<evidence type="ECO:0000313" key="3">
    <source>
        <dbReference type="Proteomes" id="UP001168821"/>
    </source>
</evidence>
<dbReference type="Proteomes" id="UP001168821">
    <property type="component" value="Unassembled WGS sequence"/>
</dbReference>
<dbReference type="EMBL" id="JALNTZ010000010">
    <property type="protein sequence ID" value="KAJ3639641.1"/>
    <property type="molecule type" value="Genomic_DNA"/>
</dbReference>
<feature type="region of interest" description="Disordered" evidence="1">
    <location>
        <begin position="1"/>
        <end position="49"/>
    </location>
</feature>
<gene>
    <name evidence="2" type="ORF">Zmor_002986</name>
</gene>
<evidence type="ECO:0008006" key="4">
    <source>
        <dbReference type="Google" id="ProtNLM"/>
    </source>
</evidence>
<comment type="caution">
    <text evidence="2">The sequence shown here is derived from an EMBL/GenBank/DDBJ whole genome shotgun (WGS) entry which is preliminary data.</text>
</comment>
<dbReference type="AlphaFoldDB" id="A0AA38HM16"/>
<evidence type="ECO:0000256" key="1">
    <source>
        <dbReference type="SAM" id="MobiDB-lite"/>
    </source>
</evidence>
<evidence type="ECO:0000313" key="2">
    <source>
        <dbReference type="EMBL" id="KAJ3639641.1"/>
    </source>
</evidence>
<accession>A0AA38HM16</accession>
<protein>
    <recommendedName>
        <fullName evidence="4">Microtubule-associated protein Jupiter</fullName>
    </recommendedName>
</protein>
<keyword evidence="3" id="KW-1185">Reference proteome</keyword>
<feature type="region of interest" description="Disordered" evidence="1">
    <location>
        <begin position="64"/>
        <end position="105"/>
    </location>
</feature>
<organism evidence="2 3">
    <name type="scientific">Zophobas morio</name>
    <dbReference type="NCBI Taxonomy" id="2755281"/>
    <lineage>
        <taxon>Eukaryota</taxon>
        <taxon>Metazoa</taxon>
        <taxon>Ecdysozoa</taxon>
        <taxon>Arthropoda</taxon>
        <taxon>Hexapoda</taxon>
        <taxon>Insecta</taxon>
        <taxon>Pterygota</taxon>
        <taxon>Neoptera</taxon>
        <taxon>Endopterygota</taxon>
        <taxon>Coleoptera</taxon>
        <taxon>Polyphaga</taxon>
        <taxon>Cucujiformia</taxon>
        <taxon>Tenebrionidae</taxon>
        <taxon>Zophobas</taxon>
    </lineage>
</organism>
<sequence length="105" mass="11337">MSSIKIQVGFAEDNGPKKGGSHNRHTHTDIFGIGDAAQPTPKKNQPTSNIKNILMEETDGAKEAKENNQAQMENKTDHVNGNVPAMVATPQRVRMPPGGFSSGLW</sequence>
<name>A0AA38HM16_9CUCU</name>
<proteinExistence type="predicted"/>